<evidence type="ECO:0000313" key="5">
    <source>
        <dbReference type="Proteomes" id="UP001174908"/>
    </source>
</evidence>
<dbReference type="InterPro" id="IPR028098">
    <property type="entry name" value="Glyco_trans_4-like_N"/>
</dbReference>
<comment type="caution">
    <text evidence="4">The sequence shown here is derived from an EMBL/GenBank/DDBJ whole genome shotgun (WGS) entry which is preliminary data.</text>
</comment>
<dbReference type="RefSeq" id="WP_286658896.1">
    <property type="nucleotide sequence ID" value="NZ_JASZYV010000001.1"/>
</dbReference>
<keyword evidence="5" id="KW-1185">Reference proteome</keyword>
<proteinExistence type="predicted"/>
<dbReference type="PANTHER" id="PTHR46401">
    <property type="entry name" value="GLYCOSYLTRANSFERASE WBBK-RELATED"/>
    <property type="match status" value="1"/>
</dbReference>
<dbReference type="Pfam" id="PF00534">
    <property type="entry name" value="Glycos_transf_1"/>
    <property type="match status" value="1"/>
</dbReference>
<dbReference type="InterPro" id="IPR001296">
    <property type="entry name" value="Glyco_trans_1"/>
</dbReference>
<dbReference type="CDD" id="cd03809">
    <property type="entry name" value="GT4_MtfB-like"/>
    <property type="match status" value="1"/>
</dbReference>
<reference evidence="4" key="1">
    <citation type="submission" date="2023-06" db="EMBL/GenBank/DDBJ databases">
        <authorList>
            <person name="Jiang Y."/>
            <person name="Liu Q."/>
        </authorList>
    </citation>
    <scope>NUCLEOTIDE SEQUENCE</scope>
    <source>
        <strain evidence="4">CGMCC 1.12089</strain>
    </source>
</reference>
<dbReference type="Gene3D" id="3.40.50.2000">
    <property type="entry name" value="Glycogen Phosphorylase B"/>
    <property type="match status" value="2"/>
</dbReference>
<evidence type="ECO:0000256" key="1">
    <source>
        <dbReference type="ARBA" id="ARBA00022679"/>
    </source>
</evidence>
<keyword evidence="1" id="KW-0808">Transferase</keyword>
<evidence type="ECO:0000313" key="4">
    <source>
        <dbReference type="EMBL" id="MDM0043816.1"/>
    </source>
</evidence>
<feature type="domain" description="Glycosyltransferase subfamily 4-like N-terminal" evidence="3">
    <location>
        <begin position="23"/>
        <end position="173"/>
    </location>
</feature>
<dbReference type="EMBL" id="JASZYV010000001">
    <property type="protein sequence ID" value="MDM0043816.1"/>
    <property type="molecule type" value="Genomic_DNA"/>
</dbReference>
<feature type="domain" description="Glycosyl transferase family 1" evidence="2">
    <location>
        <begin position="192"/>
        <end position="336"/>
    </location>
</feature>
<dbReference type="PANTHER" id="PTHR46401:SF2">
    <property type="entry name" value="GLYCOSYLTRANSFERASE WBBK-RELATED"/>
    <property type="match status" value="1"/>
</dbReference>
<evidence type="ECO:0000259" key="3">
    <source>
        <dbReference type="Pfam" id="PF13439"/>
    </source>
</evidence>
<sequence length="392" mass="42923">MKVLLIGNYAPDDQKSMVAFTGMLERELPRLGCEVRVRVPPPLATRLPMPRPLRKWAGYVDKFVFFPPTLGADARWADVVHVCDHSNAMYLPRLAGHPTVLTCHDVIAIRAARGLVTDWHTGWTGRIFQRLIANGIGHAERVACVSESTRNDVLALNLAQPERLSLVPLGLNNEFGPLPPDRIRESLTGLGVSPDEAYLLHVGHEHPRKNRMAVLKAFLTIQQEGGDAAPVRSLVFVGSALTQEMIALAAQHPDAAKRIHVLRDVPHDRLRALYCGATALLFPSLQEGFGWPIIEAQASGCPVFASDLAPMNDIGGDAAEYIDPHDPDAIARSIMDSASRLARMRERGLENAAQYTAARMAARYLDLYRGVLAAHASAKGSPEDRLHAASRH</sequence>
<protein>
    <submittedName>
        <fullName evidence="4">Glycosyltransferase family 1 protein</fullName>
    </submittedName>
</protein>
<organism evidence="4 5">
    <name type="scientific">Variovorax dokdonensis</name>
    <dbReference type="NCBI Taxonomy" id="344883"/>
    <lineage>
        <taxon>Bacteria</taxon>
        <taxon>Pseudomonadati</taxon>
        <taxon>Pseudomonadota</taxon>
        <taxon>Betaproteobacteria</taxon>
        <taxon>Burkholderiales</taxon>
        <taxon>Comamonadaceae</taxon>
        <taxon>Variovorax</taxon>
    </lineage>
</organism>
<name>A0ABT7N793_9BURK</name>
<dbReference type="Proteomes" id="UP001174908">
    <property type="component" value="Unassembled WGS sequence"/>
</dbReference>
<dbReference type="SUPFAM" id="SSF53756">
    <property type="entry name" value="UDP-Glycosyltransferase/glycogen phosphorylase"/>
    <property type="match status" value="1"/>
</dbReference>
<accession>A0ABT7N793</accession>
<gene>
    <name evidence="4" type="ORF">QTH91_04910</name>
</gene>
<dbReference type="Pfam" id="PF13439">
    <property type="entry name" value="Glyco_transf_4"/>
    <property type="match status" value="1"/>
</dbReference>
<evidence type="ECO:0000259" key="2">
    <source>
        <dbReference type="Pfam" id="PF00534"/>
    </source>
</evidence>